<gene>
    <name evidence="1" type="ORF">DY000_02058006</name>
</gene>
<dbReference type="EMBL" id="QGKV02002055">
    <property type="protein sequence ID" value="KAF3497181.1"/>
    <property type="molecule type" value="Genomic_DNA"/>
</dbReference>
<reference evidence="1 2" key="1">
    <citation type="journal article" date="2020" name="BMC Genomics">
        <title>Intraspecific diversification of the crop wild relative Brassica cretica Lam. using demographic model selection.</title>
        <authorList>
            <person name="Kioukis A."/>
            <person name="Michalopoulou V.A."/>
            <person name="Briers L."/>
            <person name="Pirintsos S."/>
            <person name="Studholme D.J."/>
            <person name="Pavlidis P."/>
            <person name="Sarris P.F."/>
        </authorList>
    </citation>
    <scope>NUCLEOTIDE SEQUENCE [LARGE SCALE GENOMIC DNA]</scope>
    <source>
        <strain evidence="2">cv. PFS-1207/04</strain>
    </source>
</reference>
<sequence length="71" mass="7611">MNLKLRHDQDTSCLMLRTRTDHYRERSSASIGNARLRAGAEIVGRELADRRMGAVAVGIASGSDANGALAV</sequence>
<protein>
    <submittedName>
        <fullName evidence="1">Uncharacterized protein</fullName>
    </submittedName>
</protein>
<name>A0ABQ7AIF6_BRACR</name>
<evidence type="ECO:0000313" key="1">
    <source>
        <dbReference type="EMBL" id="KAF3497181.1"/>
    </source>
</evidence>
<proteinExistence type="predicted"/>
<comment type="caution">
    <text evidence="1">The sequence shown here is derived from an EMBL/GenBank/DDBJ whole genome shotgun (WGS) entry which is preliminary data.</text>
</comment>
<organism evidence="1 2">
    <name type="scientific">Brassica cretica</name>
    <name type="common">Mustard</name>
    <dbReference type="NCBI Taxonomy" id="69181"/>
    <lineage>
        <taxon>Eukaryota</taxon>
        <taxon>Viridiplantae</taxon>
        <taxon>Streptophyta</taxon>
        <taxon>Embryophyta</taxon>
        <taxon>Tracheophyta</taxon>
        <taxon>Spermatophyta</taxon>
        <taxon>Magnoliopsida</taxon>
        <taxon>eudicotyledons</taxon>
        <taxon>Gunneridae</taxon>
        <taxon>Pentapetalae</taxon>
        <taxon>rosids</taxon>
        <taxon>malvids</taxon>
        <taxon>Brassicales</taxon>
        <taxon>Brassicaceae</taxon>
        <taxon>Brassiceae</taxon>
        <taxon>Brassica</taxon>
    </lineage>
</organism>
<dbReference type="Proteomes" id="UP000266723">
    <property type="component" value="Unassembled WGS sequence"/>
</dbReference>
<evidence type="ECO:0000313" key="2">
    <source>
        <dbReference type="Proteomes" id="UP000266723"/>
    </source>
</evidence>
<accession>A0ABQ7AIF6</accession>
<keyword evidence="2" id="KW-1185">Reference proteome</keyword>